<organism evidence="4 5">
    <name type="scientific">Pisolithus microcarpus 441</name>
    <dbReference type="NCBI Taxonomy" id="765257"/>
    <lineage>
        <taxon>Eukaryota</taxon>
        <taxon>Fungi</taxon>
        <taxon>Dikarya</taxon>
        <taxon>Basidiomycota</taxon>
        <taxon>Agaricomycotina</taxon>
        <taxon>Agaricomycetes</taxon>
        <taxon>Agaricomycetidae</taxon>
        <taxon>Boletales</taxon>
        <taxon>Sclerodermatineae</taxon>
        <taxon>Pisolithaceae</taxon>
        <taxon>Pisolithus</taxon>
    </lineage>
</organism>
<keyword evidence="2" id="KW-0456">Lyase</keyword>
<dbReference type="InterPro" id="IPR003817">
    <property type="entry name" value="PS_Dcarbxylase"/>
</dbReference>
<protein>
    <recommendedName>
        <fullName evidence="3">L-tryptophan decarboxylase PsiD-like domain-containing protein</fullName>
    </recommendedName>
</protein>
<evidence type="ECO:0000259" key="3">
    <source>
        <dbReference type="Pfam" id="PF12588"/>
    </source>
</evidence>
<dbReference type="PANTHER" id="PTHR10067">
    <property type="entry name" value="PHOSPHATIDYLSERINE DECARBOXYLASE"/>
    <property type="match status" value="1"/>
</dbReference>
<evidence type="ECO:0000256" key="2">
    <source>
        <dbReference type="ARBA" id="ARBA00023239"/>
    </source>
</evidence>
<proteinExistence type="predicted"/>
<dbReference type="Pfam" id="PF02666">
    <property type="entry name" value="PS_Dcarbxylase"/>
    <property type="match status" value="1"/>
</dbReference>
<dbReference type="EMBL" id="KN833737">
    <property type="protein sequence ID" value="KIK22630.1"/>
    <property type="molecule type" value="Genomic_DNA"/>
</dbReference>
<feature type="domain" description="L-tryptophan decarboxylase PsiD-like" evidence="3">
    <location>
        <begin position="86"/>
        <end position="217"/>
    </location>
</feature>
<evidence type="ECO:0000256" key="1">
    <source>
        <dbReference type="ARBA" id="ARBA00022793"/>
    </source>
</evidence>
<dbReference type="HOGENOM" id="CLU_033450_0_0_1"/>
<keyword evidence="5" id="KW-1185">Reference proteome</keyword>
<sequence>MPATTIGNWLPQDPAAVEAFVSNLLVRSHIIHGRHPKTRARFAAAGENLEVATSRAGIELDPGCLRQHYRITVGQAKVYTVRTLDPIVREVQDYIEKEGVVFAAFNEMFEETPSPNDDQAKIEDYVDLMEILDTNLTTAPSFGEGVSAMVAAVPYYGIISRFCNTPARYSAFTHPGVNERFCRVFTAWHEYLTSTASTNVIHDGEGGWLSTAALDAMVRSAGGNPEQDTFDSFFICDTSDPHYGFRSYNELFVRELKPIRRVVVFPDDPTIVNSAHSSTVHKLYYELKKTDRFWIKNTPYSLNHILAEDYLVDTFINGTLIQAMLGSLDYHHWRSPVSGTVVKTRLILGATHPNPRPTYDAACLNDDHQDLDVVSRSWDFAMAHALILIQADEPVGLMCFVGVGSGEVSTVVNEGQKLQKGDELGAFHFGGSTHCLIFRPGLTVTPIDQGGKDLVGSKVRVGKDILTITKQN</sequence>
<accession>A0A0C9YCT5</accession>
<dbReference type="Proteomes" id="UP000054018">
    <property type="component" value="Unassembled WGS sequence"/>
</dbReference>
<gene>
    <name evidence="4" type="ORF">PISMIDRAFT_11485</name>
</gene>
<dbReference type="AlphaFoldDB" id="A0A0C9YCT5"/>
<dbReference type="GO" id="GO:0004609">
    <property type="term" value="F:phosphatidylserine decarboxylase activity"/>
    <property type="evidence" value="ECO:0007669"/>
    <property type="project" value="InterPro"/>
</dbReference>
<name>A0A0C9YCT5_9AGAM</name>
<evidence type="ECO:0000313" key="5">
    <source>
        <dbReference type="Proteomes" id="UP000054018"/>
    </source>
</evidence>
<reference evidence="5" key="2">
    <citation type="submission" date="2015-01" db="EMBL/GenBank/DDBJ databases">
        <title>Evolutionary Origins and Diversification of the Mycorrhizal Mutualists.</title>
        <authorList>
            <consortium name="DOE Joint Genome Institute"/>
            <consortium name="Mycorrhizal Genomics Consortium"/>
            <person name="Kohler A."/>
            <person name="Kuo A."/>
            <person name="Nagy L.G."/>
            <person name="Floudas D."/>
            <person name="Copeland A."/>
            <person name="Barry K.W."/>
            <person name="Cichocki N."/>
            <person name="Veneault-Fourrey C."/>
            <person name="LaButti K."/>
            <person name="Lindquist E.A."/>
            <person name="Lipzen A."/>
            <person name="Lundell T."/>
            <person name="Morin E."/>
            <person name="Murat C."/>
            <person name="Riley R."/>
            <person name="Ohm R."/>
            <person name="Sun H."/>
            <person name="Tunlid A."/>
            <person name="Henrissat B."/>
            <person name="Grigoriev I.V."/>
            <person name="Hibbett D.S."/>
            <person name="Martin F."/>
        </authorList>
    </citation>
    <scope>NUCLEOTIDE SEQUENCE [LARGE SCALE GENOMIC DNA]</scope>
    <source>
        <strain evidence="5">441</strain>
    </source>
</reference>
<dbReference type="Pfam" id="PF12588">
    <property type="entry name" value="PSDC"/>
    <property type="match status" value="1"/>
</dbReference>
<dbReference type="InterPro" id="IPR022237">
    <property type="entry name" value="PsiD-like"/>
</dbReference>
<keyword evidence="1" id="KW-0210">Decarboxylase</keyword>
<evidence type="ECO:0000313" key="4">
    <source>
        <dbReference type="EMBL" id="KIK22630.1"/>
    </source>
</evidence>
<dbReference type="STRING" id="765257.A0A0C9YCT5"/>
<dbReference type="GO" id="GO:0006646">
    <property type="term" value="P:phosphatidylethanolamine biosynthetic process"/>
    <property type="evidence" value="ECO:0007669"/>
    <property type="project" value="TreeGrafter"/>
</dbReference>
<dbReference type="GO" id="GO:0005739">
    <property type="term" value="C:mitochondrion"/>
    <property type="evidence" value="ECO:0007669"/>
    <property type="project" value="TreeGrafter"/>
</dbReference>
<dbReference type="PANTHER" id="PTHR10067:SF9">
    <property type="entry name" value="PHOSPHATIDYLSERINE DECARBOXYLASE FAMILY PROTEIN (AFU_ORTHOLOGUE AFUA_7G01730)"/>
    <property type="match status" value="1"/>
</dbReference>
<reference evidence="4 5" key="1">
    <citation type="submission" date="2014-04" db="EMBL/GenBank/DDBJ databases">
        <authorList>
            <consortium name="DOE Joint Genome Institute"/>
            <person name="Kuo A."/>
            <person name="Kohler A."/>
            <person name="Costa M.D."/>
            <person name="Nagy L.G."/>
            <person name="Floudas D."/>
            <person name="Copeland A."/>
            <person name="Barry K.W."/>
            <person name="Cichocki N."/>
            <person name="Veneault-Fourrey C."/>
            <person name="LaButti K."/>
            <person name="Lindquist E.A."/>
            <person name="Lipzen A."/>
            <person name="Lundell T."/>
            <person name="Morin E."/>
            <person name="Murat C."/>
            <person name="Sun H."/>
            <person name="Tunlid A."/>
            <person name="Henrissat B."/>
            <person name="Grigoriev I.V."/>
            <person name="Hibbett D.S."/>
            <person name="Martin F."/>
            <person name="Nordberg H.P."/>
            <person name="Cantor M.N."/>
            <person name="Hua S.X."/>
        </authorList>
    </citation>
    <scope>NUCLEOTIDE SEQUENCE [LARGE SCALE GENOMIC DNA]</scope>
    <source>
        <strain evidence="4 5">441</strain>
    </source>
</reference>
<dbReference type="OrthoDB" id="2603239at2759"/>